<name>A0A328AYP5_9CAUL</name>
<keyword evidence="2" id="KW-0732">Signal</keyword>
<sequence length="243" mass="25021">MRTAFASLILAAGLAGAAQAQAPATTTPAPSTPTPAAAPPSGPAPTTSSQPLPPLSPVPQAAPASPAGAAPQGAPAAAAAPPPVLPTSGDGAVVLSVLEKVCVPIVRGQKLEDVAKANGMKLNRRDGSWTMGLGGDKNYTVSIFPQGSNKDVCQGEVHFAVGQDKPIVGAINTWAFLHQPELILQANYVNVDPDGIKRVRKSWEHLESNASIAVNFSTLSKPDGSSLNGRFDTGTLFYQERKF</sequence>
<proteinExistence type="predicted"/>
<evidence type="ECO:0000313" key="3">
    <source>
        <dbReference type="EMBL" id="RAK59717.1"/>
    </source>
</evidence>
<feature type="compositionally biased region" description="Low complexity" evidence="1">
    <location>
        <begin position="17"/>
        <end position="29"/>
    </location>
</feature>
<dbReference type="EMBL" id="QFYP01000001">
    <property type="protein sequence ID" value="RAK59717.1"/>
    <property type="molecule type" value="Genomic_DNA"/>
</dbReference>
<accession>A0A328AYP5</accession>
<protein>
    <submittedName>
        <fullName evidence="3">Uncharacterized protein</fullName>
    </submittedName>
</protein>
<feature type="chain" id="PRO_5016249094" evidence="2">
    <location>
        <begin position="21"/>
        <end position="243"/>
    </location>
</feature>
<dbReference type="Proteomes" id="UP000249842">
    <property type="component" value="Unassembled WGS sequence"/>
</dbReference>
<gene>
    <name evidence="3" type="ORF">DJ021_07820</name>
</gene>
<dbReference type="AlphaFoldDB" id="A0A328AYP5"/>
<evidence type="ECO:0000256" key="2">
    <source>
        <dbReference type="SAM" id="SignalP"/>
    </source>
</evidence>
<feature type="region of interest" description="Disordered" evidence="1">
    <location>
        <begin position="17"/>
        <end position="82"/>
    </location>
</feature>
<dbReference type="OrthoDB" id="7210567at2"/>
<feature type="compositionally biased region" description="Pro residues" evidence="1">
    <location>
        <begin position="30"/>
        <end position="43"/>
    </location>
</feature>
<evidence type="ECO:0000256" key="1">
    <source>
        <dbReference type="SAM" id="MobiDB-lite"/>
    </source>
</evidence>
<reference evidence="4" key="1">
    <citation type="submission" date="2018-05" db="EMBL/GenBank/DDBJ databases">
        <authorList>
            <person name="Li X."/>
        </authorList>
    </citation>
    <scope>NUCLEOTIDE SEQUENCE [LARGE SCALE GENOMIC DNA]</scope>
    <source>
        <strain evidence="4">HKS-05</strain>
    </source>
</reference>
<feature type="signal peptide" evidence="2">
    <location>
        <begin position="1"/>
        <end position="20"/>
    </location>
</feature>
<dbReference type="RefSeq" id="WP_111457010.1">
    <property type="nucleotide sequence ID" value="NZ_QFYP01000001.1"/>
</dbReference>
<feature type="compositionally biased region" description="Low complexity" evidence="1">
    <location>
        <begin position="58"/>
        <end position="79"/>
    </location>
</feature>
<comment type="caution">
    <text evidence="3">The sequence shown here is derived from an EMBL/GenBank/DDBJ whole genome shotgun (WGS) entry which is preliminary data.</text>
</comment>
<keyword evidence="4" id="KW-1185">Reference proteome</keyword>
<evidence type="ECO:0000313" key="4">
    <source>
        <dbReference type="Proteomes" id="UP000249842"/>
    </source>
</evidence>
<organism evidence="3 4">
    <name type="scientific">Phenylobacterium hankyongense</name>
    <dbReference type="NCBI Taxonomy" id="1813876"/>
    <lineage>
        <taxon>Bacteria</taxon>
        <taxon>Pseudomonadati</taxon>
        <taxon>Pseudomonadota</taxon>
        <taxon>Alphaproteobacteria</taxon>
        <taxon>Caulobacterales</taxon>
        <taxon>Caulobacteraceae</taxon>
        <taxon>Phenylobacterium</taxon>
    </lineage>
</organism>